<dbReference type="Proteomes" id="UP000411588">
    <property type="component" value="Unassembled WGS sequence"/>
</dbReference>
<dbReference type="PROSITE" id="PS50977">
    <property type="entry name" value="HTH_TETR_2"/>
    <property type="match status" value="1"/>
</dbReference>
<dbReference type="RefSeq" id="WP_003435217.1">
    <property type="nucleotide sequence ID" value="NZ_AP031492.1"/>
</dbReference>
<dbReference type="GO" id="GO:0003677">
    <property type="term" value="F:DNA binding"/>
    <property type="evidence" value="ECO:0007669"/>
    <property type="project" value="UniProtKB-UniRule"/>
</dbReference>
<dbReference type="GeneID" id="66354391"/>
<dbReference type="Proteomes" id="UP000878956">
    <property type="component" value="Unassembled WGS sequence"/>
</dbReference>
<dbReference type="EMBL" id="FUPS01000002">
    <property type="protein sequence ID" value="SJR94330.1"/>
    <property type="molecule type" value="Genomic_DNA"/>
</dbReference>
<dbReference type="InterPro" id="IPR049149">
    <property type="entry name" value="TetR/AcrR_C"/>
</dbReference>
<dbReference type="PANTHER" id="PTHR43479:SF11">
    <property type="entry name" value="ACREF_ENVCD OPERON REPRESSOR-RELATED"/>
    <property type="match status" value="1"/>
</dbReference>
<sequence length="218" mass="25228">MTRKNNPKQAIENIITISAKLFAEKGYDKTSMQNIVDASGMSKGGIFHHFSSKEDIFNVVMERRFEQIIETVNQWLGEMHGLTAKEKLRSLVRRHLTDEVIKESSNMITSAIESPHIILAFTQDNLKKLAPILANVLREGIEDRSIITEFPDECAEVILLLFNFWCDTDVFQGDFPTLRKRFQFLQFLMRQIGVDILEDEIIESINIFYERKPMGQVE</sequence>
<evidence type="ECO:0000313" key="5">
    <source>
        <dbReference type="EMBL" id="SJR94330.1"/>
    </source>
</evidence>
<organism evidence="5 7">
    <name type="scientific">Clostridioides difficile</name>
    <name type="common">Peptoclostridium difficile</name>
    <dbReference type="NCBI Taxonomy" id="1496"/>
    <lineage>
        <taxon>Bacteria</taxon>
        <taxon>Bacillati</taxon>
        <taxon>Bacillota</taxon>
        <taxon>Clostridia</taxon>
        <taxon>Peptostreptococcales</taxon>
        <taxon>Peptostreptococcaceae</taxon>
        <taxon>Clostridioides</taxon>
    </lineage>
</organism>
<reference evidence="4" key="2">
    <citation type="journal article" date="2018" name="Genome Biol.">
        <title>SKESA: strategic k-mer extension for scrupulous assemblies.</title>
        <authorList>
            <person name="Souvorov A."/>
            <person name="Agarwala R."/>
            <person name="Lipman D.J."/>
        </authorList>
    </citation>
    <scope>NUCLEOTIDE SEQUENCE</scope>
    <source>
        <strain evidence="4">HN1000</strain>
    </source>
</reference>
<evidence type="ECO:0000259" key="3">
    <source>
        <dbReference type="PROSITE" id="PS50977"/>
    </source>
</evidence>
<dbReference type="SUPFAM" id="SSF46689">
    <property type="entry name" value="Homeodomain-like"/>
    <property type="match status" value="1"/>
</dbReference>
<keyword evidence="1 2" id="KW-0238">DNA-binding</keyword>
<name>A0A9Q7ZYU2_CLODI</name>
<dbReference type="InterPro" id="IPR009057">
    <property type="entry name" value="Homeodomain-like_sf"/>
</dbReference>
<evidence type="ECO:0000313" key="4">
    <source>
        <dbReference type="EMBL" id="HBH1544245.1"/>
    </source>
</evidence>
<evidence type="ECO:0000313" key="7">
    <source>
        <dbReference type="Proteomes" id="UP000189137"/>
    </source>
</evidence>
<dbReference type="EMBL" id="CAADAN010000003">
    <property type="protein sequence ID" value="VFD30572.1"/>
    <property type="molecule type" value="Genomic_DNA"/>
</dbReference>
<reference evidence="5 7" key="1">
    <citation type="submission" date="2017-02" db="EMBL/GenBank/DDBJ databases">
        <authorList>
            <consortium name="Pathogen Informatics"/>
        </authorList>
    </citation>
    <scope>NUCLEOTIDE SEQUENCE [LARGE SCALE GENOMIC DNA]</scope>
    <source>
        <strain evidence="6">Clo34</strain>
        <strain evidence="8">clo34</strain>
        <strain evidence="5 7">VRECD0157</strain>
    </source>
</reference>
<feature type="DNA-binding region" description="H-T-H motif" evidence="2">
    <location>
        <begin position="31"/>
        <end position="50"/>
    </location>
</feature>
<dbReference type="AlphaFoldDB" id="A0A9Q7ZYU2"/>
<evidence type="ECO:0000313" key="8">
    <source>
        <dbReference type="Proteomes" id="UP000411588"/>
    </source>
</evidence>
<dbReference type="EMBL" id="DAEPXK010000067">
    <property type="protein sequence ID" value="HBH1544245.1"/>
    <property type="molecule type" value="Genomic_DNA"/>
</dbReference>
<evidence type="ECO:0000256" key="1">
    <source>
        <dbReference type="ARBA" id="ARBA00023125"/>
    </source>
</evidence>
<comment type="caution">
    <text evidence="5">The sequence shown here is derived from an EMBL/GenBank/DDBJ whole genome shotgun (WGS) entry which is preliminary data.</text>
</comment>
<reference evidence="4" key="3">
    <citation type="submission" date="2021-06" db="EMBL/GenBank/DDBJ databases">
        <authorList>
            <consortium name="NCBI Pathogen Detection Project"/>
        </authorList>
    </citation>
    <scope>NUCLEOTIDE SEQUENCE</scope>
    <source>
        <strain evidence="4">HN1000</strain>
    </source>
</reference>
<dbReference type="InterPro" id="IPR050624">
    <property type="entry name" value="HTH-type_Tx_Regulator"/>
</dbReference>
<dbReference type="Proteomes" id="UP000189137">
    <property type="component" value="Unassembled WGS sequence"/>
</dbReference>
<feature type="domain" description="HTH tetR-type" evidence="3">
    <location>
        <begin position="8"/>
        <end position="68"/>
    </location>
</feature>
<dbReference type="Pfam" id="PF21303">
    <property type="entry name" value="TetR_C_39"/>
    <property type="match status" value="1"/>
</dbReference>
<gene>
    <name evidence="5" type="primary">kstR2_1</name>
    <name evidence="6" type="synonym">kstR2_2</name>
    <name evidence="4" type="ORF">KRM00_003791</name>
    <name evidence="6" type="ORF">SAMEA1402399_01108</name>
    <name evidence="5" type="ORF">SAMEA3375112_00774</name>
</gene>
<dbReference type="Gene3D" id="1.10.357.10">
    <property type="entry name" value="Tetracycline Repressor, domain 2"/>
    <property type="match status" value="1"/>
</dbReference>
<dbReference type="InterPro" id="IPR001647">
    <property type="entry name" value="HTH_TetR"/>
</dbReference>
<evidence type="ECO:0000256" key="2">
    <source>
        <dbReference type="PROSITE-ProRule" id="PRU00335"/>
    </source>
</evidence>
<protein>
    <submittedName>
        <fullName evidence="5">HTH-type transcriptional repressor KstR2</fullName>
    </submittedName>
    <submittedName>
        <fullName evidence="6">TetR family transcriptional regulator</fullName>
    </submittedName>
    <submittedName>
        <fullName evidence="4">TetR/AcrR family transcriptional regulator</fullName>
    </submittedName>
</protein>
<evidence type="ECO:0000313" key="6">
    <source>
        <dbReference type="EMBL" id="VFD30572.1"/>
    </source>
</evidence>
<dbReference type="PANTHER" id="PTHR43479">
    <property type="entry name" value="ACREF/ENVCD OPERON REPRESSOR-RELATED"/>
    <property type="match status" value="1"/>
</dbReference>
<proteinExistence type="predicted"/>
<dbReference type="PRINTS" id="PR00455">
    <property type="entry name" value="HTHTETR"/>
</dbReference>
<accession>A0A9Q7ZYU2</accession>
<dbReference type="Pfam" id="PF00440">
    <property type="entry name" value="TetR_N"/>
    <property type="match status" value="1"/>
</dbReference>